<dbReference type="Gene3D" id="3.40.50.12780">
    <property type="entry name" value="N-terminal domain of ligase-like"/>
    <property type="match status" value="1"/>
</dbReference>
<evidence type="ECO:0000256" key="1">
    <source>
        <dbReference type="ARBA" id="ARBA00022450"/>
    </source>
</evidence>
<dbReference type="Gene3D" id="3.40.50.720">
    <property type="entry name" value="NAD(P)-binding Rossmann-like Domain"/>
    <property type="match status" value="1"/>
</dbReference>
<accession>A0A5N6TJQ1</accession>
<evidence type="ECO:0000256" key="2">
    <source>
        <dbReference type="ARBA" id="ARBA00022553"/>
    </source>
</evidence>
<keyword evidence="1" id="KW-0596">Phosphopantetheine</keyword>
<gene>
    <name evidence="6" type="ORF">BDV25DRAFT_143558</name>
</gene>
<dbReference type="PROSITE" id="PS00455">
    <property type="entry name" value="AMP_BINDING"/>
    <property type="match status" value="1"/>
</dbReference>
<dbReference type="InterPro" id="IPR013120">
    <property type="entry name" value="FAR_NAD-bd"/>
</dbReference>
<organism evidence="6 7">
    <name type="scientific">Aspergillus avenaceus</name>
    <dbReference type="NCBI Taxonomy" id="36643"/>
    <lineage>
        <taxon>Eukaryota</taxon>
        <taxon>Fungi</taxon>
        <taxon>Dikarya</taxon>
        <taxon>Ascomycota</taxon>
        <taxon>Pezizomycotina</taxon>
        <taxon>Eurotiomycetes</taxon>
        <taxon>Eurotiomycetidae</taxon>
        <taxon>Eurotiales</taxon>
        <taxon>Aspergillaceae</taxon>
        <taxon>Aspergillus</taxon>
        <taxon>Aspergillus subgen. Circumdati</taxon>
    </lineage>
</organism>
<dbReference type="Gene3D" id="1.10.1200.10">
    <property type="entry name" value="ACP-like"/>
    <property type="match status" value="1"/>
</dbReference>
<dbReference type="PANTHER" id="PTHR43439:SF2">
    <property type="entry name" value="ENZYME, PUTATIVE (JCVI)-RELATED"/>
    <property type="match status" value="1"/>
</dbReference>
<protein>
    <recommendedName>
        <fullName evidence="8">Carrier domain-containing protein</fullName>
    </recommendedName>
</protein>
<dbReference type="Pfam" id="PF00501">
    <property type="entry name" value="AMP-binding"/>
    <property type="match status" value="1"/>
</dbReference>
<evidence type="ECO:0000259" key="5">
    <source>
        <dbReference type="Pfam" id="PF07993"/>
    </source>
</evidence>
<dbReference type="InterPro" id="IPR009081">
    <property type="entry name" value="PP-bd_ACP"/>
</dbReference>
<dbReference type="AlphaFoldDB" id="A0A5N6TJQ1"/>
<dbReference type="InterPro" id="IPR042099">
    <property type="entry name" value="ANL_N_sf"/>
</dbReference>
<dbReference type="InterPro" id="IPR020845">
    <property type="entry name" value="AMP-binding_CS"/>
</dbReference>
<dbReference type="Pfam" id="PF00550">
    <property type="entry name" value="PP-binding"/>
    <property type="match status" value="1"/>
</dbReference>
<dbReference type="InterPro" id="IPR006162">
    <property type="entry name" value="Ppantetheine_attach_site"/>
</dbReference>
<dbReference type="SUPFAM" id="SSF56801">
    <property type="entry name" value="Acetyl-CoA synthetase-like"/>
    <property type="match status" value="1"/>
</dbReference>
<dbReference type="SUPFAM" id="SSF51735">
    <property type="entry name" value="NAD(P)-binding Rossmann-fold domains"/>
    <property type="match status" value="1"/>
</dbReference>
<dbReference type="Pfam" id="PF07993">
    <property type="entry name" value="NAD_binding_4"/>
    <property type="match status" value="1"/>
</dbReference>
<dbReference type="PROSITE" id="PS00012">
    <property type="entry name" value="PHOSPHOPANTETHEINE"/>
    <property type="match status" value="1"/>
</dbReference>
<dbReference type="Proteomes" id="UP000325780">
    <property type="component" value="Unassembled WGS sequence"/>
</dbReference>
<dbReference type="SUPFAM" id="SSF47336">
    <property type="entry name" value="ACP-like"/>
    <property type="match status" value="1"/>
</dbReference>
<keyword evidence="2" id="KW-0597">Phosphoprotein</keyword>
<dbReference type="InterPro" id="IPR000873">
    <property type="entry name" value="AMP-dep_synth/lig_dom"/>
</dbReference>
<dbReference type="EMBL" id="ML742253">
    <property type="protein sequence ID" value="KAE8146594.1"/>
    <property type="molecule type" value="Genomic_DNA"/>
</dbReference>
<keyword evidence="7" id="KW-1185">Reference proteome</keyword>
<dbReference type="InterPro" id="IPR051414">
    <property type="entry name" value="Adenylate-forming_Reductase"/>
</dbReference>
<dbReference type="PANTHER" id="PTHR43439">
    <property type="entry name" value="PHENYLACETATE-COENZYME A LIGASE"/>
    <property type="match status" value="1"/>
</dbReference>
<name>A0A5N6TJQ1_ASPAV</name>
<proteinExistence type="predicted"/>
<feature type="domain" description="Carrier" evidence="4">
    <location>
        <begin position="571"/>
        <end position="638"/>
    </location>
</feature>
<evidence type="ECO:0000313" key="7">
    <source>
        <dbReference type="Proteomes" id="UP000325780"/>
    </source>
</evidence>
<feature type="domain" description="AMP-dependent synthetase/ligase" evidence="3">
    <location>
        <begin position="24"/>
        <end position="353"/>
    </location>
</feature>
<evidence type="ECO:0000313" key="6">
    <source>
        <dbReference type="EMBL" id="KAE8146594.1"/>
    </source>
</evidence>
<dbReference type="OrthoDB" id="429813at2759"/>
<dbReference type="InterPro" id="IPR036291">
    <property type="entry name" value="NAD(P)-bd_dom_sf"/>
</dbReference>
<evidence type="ECO:0000259" key="4">
    <source>
        <dbReference type="Pfam" id="PF00550"/>
    </source>
</evidence>
<sequence length="1129" mass="124333">MAATDASAFDPRTQLFPNIVDHYARVKPDAIYAEYPVSSESYTHGYRPITFKAFANAINGIAWWLTRKCGPGDGEILAYMGPNDIRYPALVMGALKAGYCMFLTSPRNSTAAHISLFERLQCTKLLSPVPKPPAVTTILEEQTVDILEVPSIDELIINVHLHFEYGKTYPEAAREPFAVLHTSGSTGTPKPIFWTHDTACKHMNMVLLDPPEGFQNIDSWCFNKRVFLVPPPFHAAGLAYLFCIGMPVGMAIICPISGGLPTAAGLVEARKQTHFDVAVTVPSLIQELSQSPGLLDYCSQHLDHIVYCGGDLPQAIGDTVASKIRLVNRYGATEVGLLNPIYSALKGDPKKDWRYIQFNPSTGAEMRHVADGEYELVVVRKPEGNEHQLAFTVYPNQEEYRTKDLFVRHPDPNKRALWRWSSRVDDVIVFLNGEKTNPVSAEQHIVASNRDVTAALMAGAQRFQASLLVEIGTRHMDVTERATMIEQLWPSIEEANMRCPAHARISKTHVLFTRPDQPMLRAGKGTVQRAATLALYAPELDALYADADKLSEWNGESPGPGCVDDPEVISDYIRASLISITRWDPTRLTDTANLFHLGLDSLHALTATRILKRGLSCASFTPNDIYLHPSVSELTQAVLHLQQQQEYSSETIKEARLSERDKLFEELSGHIHPRTVKRHTVILTGSTGNLGSYILDALLNTPTVAHVHCLNRRPDAREVHCGKVQSYGLTLDESRVTFWTADLAQADLGISSDARELLQRTVTLVLHNAWTVNFNLSLASFKPDLMGVVNLINFSAQGQKTPHLFFISSISSTMGHQTEDGLTPEAIFTTATPGPNGYANSKYLAEQLIDQAARDGCVSASCVRVGQIAGAVRSAGLWHKTEWFPRLALSSLHLGALPDTLGAALDRIDWVPIDLLAEALVDLATRNYSLSAAPANVFHAVNSHALNWEEIRPMVVDALSKISGRAVETITIQDWIQRIRQDIEPTGPQPLSDHELQDRLAKNPAAKLLDFFEGVVSQSARENILDTKLTAQVSERLRTVGAVNTEWIQKWVLHDIMQLLPIVSLFASLAVTASATVTLGQSCSGSGYDCTSDFHSIGVCNGRQWVLSAQCGEGCCVWPGGDPAPWCRC</sequence>
<dbReference type="InterPro" id="IPR036736">
    <property type="entry name" value="ACP-like_sf"/>
</dbReference>
<dbReference type="Pfam" id="PF23562">
    <property type="entry name" value="AMP-binding_C_3"/>
    <property type="match status" value="1"/>
</dbReference>
<reference evidence="6 7" key="1">
    <citation type="submission" date="2019-04" db="EMBL/GenBank/DDBJ databases">
        <title>Friends and foes A comparative genomics study of 23 Aspergillus species from section Flavi.</title>
        <authorList>
            <consortium name="DOE Joint Genome Institute"/>
            <person name="Kjaerbolling I."/>
            <person name="Vesth T."/>
            <person name="Frisvad J.C."/>
            <person name="Nybo J.L."/>
            <person name="Theobald S."/>
            <person name="Kildgaard S."/>
            <person name="Isbrandt T."/>
            <person name="Kuo A."/>
            <person name="Sato A."/>
            <person name="Lyhne E.K."/>
            <person name="Kogle M.E."/>
            <person name="Wiebenga A."/>
            <person name="Kun R.S."/>
            <person name="Lubbers R.J."/>
            <person name="Makela M.R."/>
            <person name="Barry K."/>
            <person name="Chovatia M."/>
            <person name="Clum A."/>
            <person name="Daum C."/>
            <person name="Haridas S."/>
            <person name="He G."/>
            <person name="LaButti K."/>
            <person name="Lipzen A."/>
            <person name="Mondo S."/>
            <person name="Riley R."/>
            <person name="Salamov A."/>
            <person name="Simmons B.A."/>
            <person name="Magnuson J.K."/>
            <person name="Henrissat B."/>
            <person name="Mortensen U.H."/>
            <person name="Larsen T.O."/>
            <person name="Devries R.P."/>
            <person name="Grigoriev I.V."/>
            <person name="Machida M."/>
            <person name="Baker S.E."/>
            <person name="Andersen M.R."/>
        </authorList>
    </citation>
    <scope>NUCLEOTIDE SEQUENCE [LARGE SCALE GENOMIC DNA]</scope>
    <source>
        <strain evidence="6 7">IBT 18842</strain>
    </source>
</reference>
<evidence type="ECO:0000259" key="3">
    <source>
        <dbReference type="Pfam" id="PF00501"/>
    </source>
</evidence>
<feature type="domain" description="Thioester reductase (TE)" evidence="5">
    <location>
        <begin position="683"/>
        <end position="919"/>
    </location>
</feature>
<evidence type="ECO:0008006" key="8">
    <source>
        <dbReference type="Google" id="ProtNLM"/>
    </source>
</evidence>